<evidence type="ECO:0000259" key="1">
    <source>
        <dbReference type="Pfam" id="PF13518"/>
    </source>
</evidence>
<feature type="domain" description="Insertion element IS150 protein InsJ-like helix-turn-helix" evidence="1">
    <location>
        <begin position="15"/>
        <end position="64"/>
    </location>
</feature>
<dbReference type="Pfam" id="PF13518">
    <property type="entry name" value="HTH_28"/>
    <property type="match status" value="1"/>
</dbReference>
<evidence type="ECO:0000313" key="3">
    <source>
        <dbReference type="EMBL" id="OGF57708.1"/>
    </source>
</evidence>
<dbReference type="InterPro" id="IPR009057">
    <property type="entry name" value="Homeodomain-like_sf"/>
</dbReference>
<dbReference type="Gene3D" id="1.10.10.10">
    <property type="entry name" value="Winged helix-like DNA-binding domain superfamily/Winged helix DNA-binding domain"/>
    <property type="match status" value="1"/>
</dbReference>
<dbReference type="EMBL" id="MFGX01000005">
    <property type="protein sequence ID" value="OGF57708.1"/>
    <property type="molecule type" value="Genomic_DNA"/>
</dbReference>
<proteinExistence type="predicted"/>
<dbReference type="Pfam" id="PF13592">
    <property type="entry name" value="HTH_33"/>
    <property type="match status" value="1"/>
</dbReference>
<dbReference type="InterPro" id="IPR055247">
    <property type="entry name" value="InsJ-like_HTH"/>
</dbReference>
<dbReference type="InterPro" id="IPR036388">
    <property type="entry name" value="WH-like_DNA-bd_sf"/>
</dbReference>
<dbReference type="CDD" id="cd00093">
    <property type="entry name" value="HTH_XRE"/>
    <property type="match status" value="1"/>
</dbReference>
<protein>
    <submittedName>
        <fullName evidence="3">Uncharacterized protein</fullName>
    </submittedName>
</protein>
<feature type="domain" description="Winged helix-turn helix" evidence="2">
    <location>
        <begin position="94"/>
        <end position="148"/>
    </location>
</feature>
<dbReference type="SUPFAM" id="SSF46689">
    <property type="entry name" value="Homeodomain-like"/>
    <property type="match status" value="1"/>
</dbReference>
<dbReference type="AlphaFoldDB" id="A0A1F5V350"/>
<dbReference type="InterPro" id="IPR025959">
    <property type="entry name" value="Winged_HTH_dom"/>
</dbReference>
<gene>
    <name evidence="3" type="ORF">A2Z21_04010</name>
</gene>
<dbReference type="Proteomes" id="UP000179157">
    <property type="component" value="Unassembled WGS sequence"/>
</dbReference>
<reference evidence="3 4" key="1">
    <citation type="journal article" date="2016" name="Nat. Commun.">
        <title>Thousands of microbial genomes shed light on interconnected biogeochemical processes in an aquifer system.</title>
        <authorList>
            <person name="Anantharaman K."/>
            <person name="Brown C.T."/>
            <person name="Hug L.A."/>
            <person name="Sharon I."/>
            <person name="Castelle C.J."/>
            <person name="Probst A.J."/>
            <person name="Thomas B.C."/>
            <person name="Singh A."/>
            <person name="Wilkins M.J."/>
            <person name="Karaoz U."/>
            <person name="Brodie E.L."/>
            <person name="Williams K.H."/>
            <person name="Hubbard S.S."/>
            <person name="Banfield J.F."/>
        </authorList>
    </citation>
    <scope>NUCLEOTIDE SEQUENCE [LARGE SCALE GENOMIC DNA]</scope>
    <source>
        <strain evidence="4">RBG_16_55_9</strain>
    </source>
</reference>
<dbReference type="InterPro" id="IPR001387">
    <property type="entry name" value="Cro/C1-type_HTH"/>
</dbReference>
<name>A0A1F5V350_FRAXR</name>
<accession>A0A1F5V350</accession>
<comment type="caution">
    <text evidence="3">The sequence shown here is derived from an EMBL/GenBank/DDBJ whole genome shotgun (WGS) entry which is preliminary data.</text>
</comment>
<sequence>MRDKDSQPKDWKEARRRRALELQERGWKQGDIAEALGISPAAVSQWVSQARAQGAAAWRAKPRPREPRKLTREQFEALPELLSHGAEAYGFCGDVWTCARVATVIRREFGVSYHKAHVSRLLQQLRWTPQLPIERAAQRNEQVIQRWRTLIWPELEKRR</sequence>
<evidence type="ECO:0000313" key="4">
    <source>
        <dbReference type="Proteomes" id="UP000179157"/>
    </source>
</evidence>
<evidence type="ECO:0000259" key="2">
    <source>
        <dbReference type="Pfam" id="PF13592"/>
    </source>
</evidence>
<organism evidence="3 4">
    <name type="scientific">Fraserbacteria sp. (strain RBG_16_55_9)</name>
    <dbReference type="NCBI Taxonomy" id="1817864"/>
    <lineage>
        <taxon>Bacteria</taxon>
        <taxon>Candidatus Fraseribacteriota</taxon>
    </lineage>
</organism>